<accession>A0A956LYQ9</accession>
<sequence length="312" mass="34149">MRPTGNATEPSAAEPAPNARLEADCALCGRVPVRVRSFRYAFKGRFLYGVSCSRCSLTFVYPQPSLEEIEEMYQEEYFTENTDEVGAHGPRAYMEMAEESGSERHRSARRLAARIRRATGRQGDLLEIGCGPGFFLAELGTLGWKVRGLELSEFAANHARDILGLDVVQGGVQAKVFPPESFDAIFLGDVLEHLPAPLESLRIVRSWLKPGGAAAIAVPSTLNLISARLGMALYGATGKWKTLRIPPYHLFEYTPRTLRRMLEAADLRIAELDQSAVPIARMGLRGAPWENAGKVALQLVAQATSKTANFGG</sequence>
<dbReference type="InterPro" id="IPR029063">
    <property type="entry name" value="SAM-dependent_MTases_sf"/>
</dbReference>
<feature type="non-terminal residue" evidence="1">
    <location>
        <position position="312"/>
    </location>
</feature>
<proteinExistence type="predicted"/>
<keyword evidence="1" id="KW-0808">Transferase</keyword>
<dbReference type="PANTHER" id="PTHR43861:SF6">
    <property type="entry name" value="METHYLTRANSFERASE TYPE 11"/>
    <property type="match status" value="1"/>
</dbReference>
<organism evidence="1 2">
    <name type="scientific">Eiseniibacteriota bacterium</name>
    <dbReference type="NCBI Taxonomy" id="2212470"/>
    <lineage>
        <taxon>Bacteria</taxon>
        <taxon>Candidatus Eiseniibacteriota</taxon>
    </lineage>
</organism>
<evidence type="ECO:0000313" key="2">
    <source>
        <dbReference type="Proteomes" id="UP000697710"/>
    </source>
</evidence>
<dbReference type="CDD" id="cd02440">
    <property type="entry name" value="AdoMet_MTases"/>
    <property type="match status" value="1"/>
</dbReference>
<dbReference type="Proteomes" id="UP000697710">
    <property type="component" value="Unassembled WGS sequence"/>
</dbReference>
<dbReference type="Gene3D" id="3.40.50.150">
    <property type="entry name" value="Vaccinia Virus protein VP39"/>
    <property type="match status" value="1"/>
</dbReference>
<evidence type="ECO:0000313" key="1">
    <source>
        <dbReference type="EMBL" id="MCA9727457.1"/>
    </source>
</evidence>
<keyword evidence="1" id="KW-0489">Methyltransferase</keyword>
<comment type="caution">
    <text evidence="1">The sequence shown here is derived from an EMBL/GenBank/DDBJ whole genome shotgun (WGS) entry which is preliminary data.</text>
</comment>
<dbReference type="EMBL" id="JAGQHR010000169">
    <property type="protein sequence ID" value="MCA9727457.1"/>
    <property type="molecule type" value="Genomic_DNA"/>
</dbReference>
<reference evidence="1" key="2">
    <citation type="journal article" date="2021" name="Microbiome">
        <title>Successional dynamics and alternative stable states in a saline activated sludge microbial community over 9 years.</title>
        <authorList>
            <person name="Wang Y."/>
            <person name="Ye J."/>
            <person name="Ju F."/>
            <person name="Liu L."/>
            <person name="Boyd J.A."/>
            <person name="Deng Y."/>
            <person name="Parks D.H."/>
            <person name="Jiang X."/>
            <person name="Yin X."/>
            <person name="Woodcroft B.J."/>
            <person name="Tyson G.W."/>
            <person name="Hugenholtz P."/>
            <person name="Polz M.F."/>
            <person name="Zhang T."/>
        </authorList>
    </citation>
    <scope>NUCLEOTIDE SEQUENCE</scope>
    <source>
        <strain evidence="1">HKST-UBA01</strain>
    </source>
</reference>
<dbReference type="GO" id="GO:0008168">
    <property type="term" value="F:methyltransferase activity"/>
    <property type="evidence" value="ECO:0007669"/>
    <property type="project" value="UniProtKB-KW"/>
</dbReference>
<dbReference type="Pfam" id="PF13489">
    <property type="entry name" value="Methyltransf_23"/>
    <property type="match status" value="1"/>
</dbReference>
<gene>
    <name evidence="1" type="ORF">KC729_07225</name>
</gene>
<dbReference type="GO" id="GO:0032259">
    <property type="term" value="P:methylation"/>
    <property type="evidence" value="ECO:0007669"/>
    <property type="project" value="UniProtKB-KW"/>
</dbReference>
<dbReference type="SUPFAM" id="SSF53335">
    <property type="entry name" value="S-adenosyl-L-methionine-dependent methyltransferases"/>
    <property type="match status" value="1"/>
</dbReference>
<protein>
    <submittedName>
        <fullName evidence="1">Class I SAM-dependent methyltransferase</fullName>
    </submittedName>
</protein>
<dbReference type="AlphaFoldDB" id="A0A956LYQ9"/>
<name>A0A956LYQ9_UNCEI</name>
<dbReference type="PANTHER" id="PTHR43861">
    <property type="entry name" value="TRANS-ACONITATE 2-METHYLTRANSFERASE-RELATED"/>
    <property type="match status" value="1"/>
</dbReference>
<reference evidence="1" key="1">
    <citation type="submission" date="2020-04" db="EMBL/GenBank/DDBJ databases">
        <authorList>
            <person name="Zhang T."/>
        </authorList>
    </citation>
    <scope>NUCLEOTIDE SEQUENCE</scope>
    <source>
        <strain evidence="1">HKST-UBA01</strain>
    </source>
</reference>